<gene>
    <name evidence="1" type="ORF">EVB93_324</name>
</gene>
<accession>A0A7S5R5C2</accession>
<proteinExistence type="predicted"/>
<organism evidence="1 2">
    <name type="scientific">Rhizobium phage RHph_TM30</name>
    <dbReference type="NCBI Taxonomy" id="2509764"/>
    <lineage>
        <taxon>Viruses</taxon>
        <taxon>Duplodnaviria</taxon>
        <taxon>Heunggongvirae</taxon>
        <taxon>Uroviricota</taxon>
        <taxon>Caudoviricetes</taxon>
        <taxon>Kleczkowskaviridae</taxon>
        <taxon>Cuauhnahuacvirus</taxon>
        <taxon>Cuauhnahuacvirus TM30</taxon>
    </lineage>
</organism>
<sequence length="115" mass="12696">MDQRVLDVLAQGYINRELTLPAADLSKAVIYIVNYHVRHKTSGLADLKTAYGSPESSNLAVRFYSTGLFNGVVDNDSKSSDLFWSLFNSMTTSLMIESINESLAESSKEVEVIAE</sequence>
<evidence type="ECO:0000313" key="1">
    <source>
        <dbReference type="EMBL" id="QIG71411.1"/>
    </source>
</evidence>
<dbReference type="EMBL" id="MN988521">
    <property type="protein sequence ID" value="QIG71411.1"/>
    <property type="molecule type" value="Genomic_DNA"/>
</dbReference>
<reference evidence="1 2" key="1">
    <citation type="submission" date="2020-01" db="EMBL/GenBank/DDBJ databases">
        <title>Patterns of diversity and host range of bacteriophage communities associated with bean-nodulatin bacteria.</title>
        <authorList>
            <person name="Vann Cauwenberghe J."/>
            <person name="Santamaria R.I."/>
            <person name="Bustos P."/>
            <person name="Juarez S."/>
            <person name="Gonzalez V."/>
        </authorList>
    </citation>
    <scope>NUCLEOTIDE SEQUENCE [LARGE SCALE GENOMIC DNA]</scope>
</reference>
<name>A0A7S5R5C2_9CAUD</name>
<dbReference type="Proteomes" id="UP000629603">
    <property type="component" value="Segment"/>
</dbReference>
<keyword evidence="2" id="KW-1185">Reference proteome</keyword>
<protein>
    <submittedName>
        <fullName evidence="1">Uncharacterized protein</fullName>
    </submittedName>
</protein>
<evidence type="ECO:0000313" key="2">
    <source>
        <dbReference type="Proteomes" id="UP000629603"/>
    </source>
</evidence>